<protein>
    <submittedName>
        <fullName evidence="1">Uncharacterized protein</fullName>
    </submittedName>
</protein>
<dbReference type="AlphaFoldDB" id="A0A381ZUR0"/>
<accession>A0A381ZUR0</accession>
<reference evidence="1" key="1">
    <citation type="submission" date="2018-05" db="EMBL/GenBank/DDBJ databases">
        <authorList>
            <person name="Lanie J.A."/>
            <person name="Ng W.-L."/>
            <person name="Kazmierczak K.M."/>
            <person name="Andrzejewski T.M."/>
            <person name="Davidsen T.M."/>
            <person name="Wayne K.J."/>
            <person name="Tettelin H."/>
            <person name="Glass J.I."/>
            <person name="Rusch D."/>
            <person name="Podicherti R."/>
            <person name="Tsui H.-C.T."/>
            <person name="Winkler M.E."/>
        </authorList>
    </citation>
    <scope>NUCLEOTIDE SEQUENCE</scope>
</reference>
<evidence type="ECO:0000313" key="1">
    <source>
        <dbReference type="EMBL" id="SVA92483.1"/>
    </source>
</evidence>
<gene>
    <name evidence="1" type="ORF">METZ01_LOCUS145337</name>
</gene>
<organism evidence="1">
    <name type="scientific">marine metagenome</name>
    <dbReference type="NCBI Taxonomy" id="408172"/>
    <lineage>
        <taxon>unclassified sequences</taxon>
        <taxon>metagenomes</taxon>
        <taxon>ecological metagenomes</taxon>
    </lineage>
</organism>
<feature type="non-terminal residue" evidence="1">
    <location>
        <position position="70"/>
    </location>
</feature>
<sequence length="70" mass="7344">MVVLYKQMMNLSNGVLTAIMLAFAATALAESSLDQLLAAAEASQAAANAMNAQLLAPQNYQNGTDELDRA</sequence>
<proteinExistence type="predicted"/>
<name>A0A381ZUR0_9ZZZZ</name>
<dbReference type="EMBL" id="UINC01022573">
    <property type="protein sequence ID" value="SVA92483.1"/>
    <property type="molecule type" value="Genomic_DNA"/>
</dbReference>